<sequence length="64" mass="7591">MMKIETAIKQAKREIKSSEQFFLEMKREKLVERETEVNCSVNLPVMRLITDYAERAIEMTEVKP</sequence>
<evidence type="ECO:0000313" key="1">
    <source>
        <dbReference type="EMBL" id="QJA86667.1"/>
    </source>
</evidence>
<dbReference type="EMBL" id="MT142651">
    <property type="protein sequence ID" value="QJA86667.1"/>
    <property type="molecule type" value="Genomic_DNA"/>
</dbReference>
<proteinExistence type="predicted"/>
<organism evidence="1">
    <name type="scientific">viral metagenome</name>
    <dbReference type="NCBI Taxonomy" id="1070528"/>
    <lineage>
        <taxon>unclassified sequences</taxon>
        <taxon>metagenomes</taxon>
        <taxon>organismal metagenomes</taxon>
    </lineage>
</organism>
<protein>
    <submittedName>
        <fullName evidence="1">Uncharacterized protein</fullName>
    </submittedName>
</protein>
<name>A0A6M3KWZ5_9ZZZZ</name>
<accession>A0A6M3KWZ5</accession>
<gene>
    <name evidence="1" type="ORF">MM415B03145_0011</name>
</gene>
<dbReference type="AlphaFoldDB" id="A0A6M3KWZ5"/>
<reference evidence="1" key="1">
    <citation type="submission" date="2020-03" db="EMBL/GenBank/DDBJ databases">
        <title>The deep terrestrial virosphere.</title>
        <authorList>
            <person name="Holmfeldt K."/>
            <person name="Nilsson E."/>
            <person name="Simone D."/>
            <person name="Lopez-Fernandez M."/>
            <person name="Wu X."/>
            <person name="de Brujin I."/>
            <person name="Lundin D."/>
            <person name="Andersson A."/>
            <person name="Bertilsson S."/>
            <person name="Dopson M."/>
        </authorList>
    </citation>
    <scope>NUCLEOTIDE SEQUENCE</scope>
    <source>
        <strain evidence="1">MM415B03145</strain>
    </source>
</reference>